<accession>A0A936ZSU8</accession>
<reference evidence="6" key="1">
    <citation type="submission" date="2021-01" db="EMBL/GenBank/DDBJ databases">
        <title>Ramlibacter sp. strain AW1 16S ribosomal RNA gene Genome sequencing and assembly.</title>
        <authorList>
            <person name="Kang M."/>
        </authorList>
    </citation>
    <scope>NUCLEOTIDE SEQUENCE</scope>
    <source>
        <strain evidence="6">AW1</strain>
    </source>
</reference>
<comment type="caution">
    <text evidence="6">The sequence shown here is derived from an EMBL/GenBank/DDBJ whole genome shotgun (WGS) entry which is preliminary data.</text>
</comment>
<gene>
    <name evidence="6" type="ORF">JI739_16395</name>
</gene>
<dbReference type="Pfam" id="PF21274">
    <property type="entry name" value="Rng_hyd_C"/>
    <property type="match status" value="1"/>
</dbReference>
<name>A0A936ZSU8_9BURK</name>
<dbReference type="GO" id="GO:0016709">
    <property type="term" value="F:oxidoreductase activity, acting on paired donors, with incorporation or reduction of molecular oxygen, NAD(P)H as one donor, and incorporation of one atom of oxygen"/>
    <property type="evidence" value="ECO:0007669"/>
    <property type="project" value="UniProtKB-ARBA"/>
</dbReference>
<feature type="domain" description="FAD-binding" evidence="5">
    <location>
        <begin position="10"/>
        <end position="359"/>
    </location>
</feature>
<feature type="region of interest" description="Disordered" evidence="4">
    <location>
        <begin position="424"/>
        <end position="447"/>
    </location>
</feature>
<dbReference type="InterPro" id="IPR036188">
    <property type="entry name" value="FAD/NAD-bd_sf"/>
</dbReference>
<dbReference type="Pfam" id="PF01494">
    <property type="entry name" value="FAD_binding_3"/>
    <property type="match status" value="1"/>
</dbReference>
<dbReference type="PANTHER" id="PTHR43004:SF19">
    <property type="entry name" value="BINDING MONOOXYGENASE, PUTATIVE (JCVI)-RELATED"/>
    <property type="match status" value="1"/>
</dbReference>
<dbReference type="AlphaFoldDB" id="A0A936ZSU8"/>
<dbReference type="Gene3D" id="3.30.9.10">
    <property type="entry name" value="D-Amino Acid Oxidase, subunit A, domain 2"/>
    <property type="match status" value="1"/>
</dbReference>
<comment type="cofactor">
    <cofactor evidence="1">
        <name>FAD</name>
        <dbReference type="ChEBI" id="CHEBI:57692"/>
    </cofactor>
</comment>
<dbReference type="PANTHER" id="PTHR43004">
    <property type="entry name" value="TRK SYSTEM POTASSIUM UPTAKE PROTEIN"/>
    <property type="match status" value="1"/>
</dbReference>
<evidence type="ECO:0000313" key="7">
    <source>
        <dbReference type="Proteomes" id="UP000613011"/>
    </source>
</evidence>
<dbReference type="PRINTS" id="PR00420">
    <property type="entry name" value="RNGMNOXGNASE"/>
</dbReference>
<keyword evidence="7" id="KW-1185">Reference proteome</keyword>
<keyword evidence="2" id="KW-0285">Flavoprotein</keyword>
<sequence>MERAQSVPLEVEVMVVGAGPAGLSMALELGLHGRRCLVIEGQARTGLAPRAKTTNVRTRELMRRWGMADRLAQLAPFGVDYPSDVVFASSMVGPELARFHNAMYCSPRRDDRFSEHAQWIPQYKVEQALRERALAFPGVSLSEPTRLVSFSQDGEGVLAQLQDGEGGRSWQVRARYLVGADGARSTVRELLGIRMDGTSPLGQHRNYIFHAPGLAGRTPLGPGVMYWLVNDRFPAVVAPLDAGDLWTFGCPRGAVSGDPADMIRSAMGLDIELEILTEDDWTAHELIARQYRQGRVFLVGDACHLHPPFGGHGMNMGIGDSVDLGWKLHATLAGWGGPRLLDSYEIERRQVHRRVVDESVSNHRHLSSSFYAPGLAAPGPQGDALRASTRERILASKRPEFDSLGIVIGYHYERSPVLLREVADEPERQPAAPYQPSARPGCRSPHAWLSAGRGEGASLFDHYDPSGMTLLATGARVTDEMRRLAADAAAAGIPLRCIAPEAAGLAELFGADYALIRPDHHVAWRGDDLDRAALALRVACGQAVQSPQSATQPA</sequence>
<evidence type="ECO:0000256" key="4">
    <source>
        <dbReference type="SAM" id="MobiDB-lite"/>
    </source>
</evidence>
<dbReference type="SUPFAM" id="SSF51905">
    <property type="entry name" value="FAD/NAD(P)-binding domain"/>
    <property type="match status" value="1"/>
</dbReference>
<evidence type="ECO:0000313" key="6">
    <source>
        <dbReference type="EMBL" id="MBL0421931.1"/>
    </source>
</evidence>
<dbReference type="GO" id="GO:0071949">
    <property type="term" value="F:FAD binding"/>
    <property type="evidence" value="ECO:0007669"/>
    <property type="project" value="InterPro"/>
</dbReference>
<dbReference type="InterPro" id="IPR050641">
    <property type="entry name" value="RIFMO-like"/>
</dbReference>
<proteinExistence type="predicted"/>
<protein>
    <submittedName>
        <fullName evidence="6">FAD-dependent monooxygenase</fullName>
    </submittedName>
</protein>
<dbReference type="EMBL" id="JAEQNA010000006">
    <property type="protein sequence ID" value="MBL0421931.1"/>
    <property type="molecule type" value="Genomic_DNA"/>
</dbReference>
<dbReference type="NCBIfam" id="NF004780">
    <property type="entry name" value="PRK06126.1"/>
    <property type="match status" value="1"/>
</dbReference>
<dbReference type="Proteomes" id="UP000613011">
    <property type="component" value="Unassembled WGS sequence"/>
</dbReference>
<evidence type="ECO:0000256" key="1">
    <source>
        <dbReference type="ARBA" id="ARBA00001974"/>
    </source>
</evidence>
<evidence type="ECO:0000256" key="2">
    <source>
        <dbReference type="ARBA" id="ARBA00022630"/>
    </source>
</evidence>
<evidence type="ECO:0000256" key="3">
    <source>
        <dbReference type="ARBA" id="ARBA00022827"/>
    </source>
</evidence>
<keyword evidence="6" id="KW-0560">Oxidoreductase</keyword>
<keyword evidence="6" id="KW-0503">Monooxygenase</keyword>
<keyword evidence="3" id="KW-0274">FAD</keyword>
<dbReference type="InterPro" id="IPR002938">
    <property type="entry name" value="FAD-bd"/>
</dbReference>
<organism evidence="6 7">
    <name type="scientific">Ramlibacter aurantiacus</name>
    <dbReference type="NCBI Taxonomy" id="2801330"/>
    <lineage>
        <taxon>Bacteria</taxon>
        <taxon>Pseudomonadati</taxon>
        <taxon>Pseudomonadota</taxon>
        <taxon>Betaproteobacteria</taxon>
        <taxon>Burkholderiales</taxon>
        <taxon>Comamonadaceae</taxon>
        <taxon>Ramlibacter</taxon>
    </lineage>
</organism>
<dbReference type="Gene3D" id="3.50.50.60">
    <property type="entry name" value="FAD/NAD(P)-binding domain"/>
    <property type="match status" value="1"/>
</dbReference>
<dbReference type="Gene3D" id="3.40.30.120">
    <property type="match status" value="1"/>
</dbReference>
<evidence type="ECO:0000259" key="5">
    <source>
        <dbReference type="Pfam" id="PF01494"/>
    </source>
</evidence>